<dbReference type="Proteomes" id="UP000566819">
    <property type="component" value="Unassembled WGS sequence"/>
</dbReference>
<dbReference type="AlphaFoldDB" id="A0A8H4RWJ8"/>
<dbReference type="Pfam" id="PF20434">
    <property type="entry name" value="BD-FAE"/>
    <property type="match status" value="1"/>
</dbReference>
<dbReference type="PANTHER" id="PTHR23024">
    <property type="entry name" value="ARYLACETAMIDE DEACETYLASE"/>
    <property type="match status" value="1"/>
</dbReference>
<evidence type="ECO:0000313" key="3">
    <source>
        <dbReference type="Proteomes" id="UP000566819"/>
    </source>
</evidence>
<sequence length="322" mass="35674">MEQVRALHAQFGPEIYTILEKTFAIYTPLLVSNKNTILSIPRVEKPYGPHPRQKLDIYSSPSAPKDAPILVFFYGGGLIFGDKISPTVPDGLLYANLGSFFAARGITTILPDYRRVNSPFGGEDAVYPSGGEDVSLALKWIEENYIAEGEKREVFIMGNSAGGVHISTFLFEDVFLAQRKRYAKAEGGKIFLKGAVELAVPLHFGEAQQARADMLVNYYGSVEGSRGKCAYGLMEKLVGEGKSREDAAVPKVLCLVGEMDPEDEITRPMKEFVALWKEKWGEETIDLETLEGHNHISPPWALNAGEKEGEAWGEDLVKWLKK</sequence>
<dbReference type="InterPro" id="IPR050466">
    <property type="entry name" value="Carboxylest/Gibb_receptor"/>
</dbReference>
<dbReference type="SUPFAM" id="SSF53474">
    <property type="entry name" value="alpha/beta-Hydrolases"/>
    <property type="match status" value="1"/>
</dbReference>
<dbReference type="Gene3D" id="3.40.50.1820">
    <property type="entry name" value="alpha/beta hydrolase"/>
    <property type="match status" value="1"/>
</dbReference>
<accession>A0A8H4RWJ8</accession>
<feature type="domain" description="BD-FAE-like" evidence="1">
    <location>
        <begin position="55"/>
        <end position="168"/>
    </location>
</feature>
<proteinExistence type="predicted"/>
<dbReference type="PANTHER" id="PTHR23024:SF624">
    <property type="entry name" value="ALPHA_BETA HYDROLASE FOLD-3 DOMAIN-CONTAINING PROTEIN"/>
    <property type="match status" value="1"/>
</dbReference>
<evidence type="ECO:0000313" key="2">
    <source>
        <dbReference type="EMBL" id="KAF4636309.1"/>
    </source>
</evidence>
<name>A0A8H4RWJ8_9HELO</name>
<dbReference type="EMBL" id="JAAMPI010000072">
    <property type="protein sequence ID" value="KAF4636309.1"/>
    <property type="molecule type" value="Genomic_DNA"/>
</dbReference>
<gene>
    <name evidence="2" type="ORF">G7Y89_g1789</name>
</gene>
<evidence type="ECO:0000259" key="1">
    <source>
        <dbReference type="Pfam" id="PF20434"/>
    </source>
</evidence>
<protein>
    <recommendedName>
        <fullName evidence="1">BD-FAE-like domain-containing protein</fullName>
    </recommendedName>
</protein>
<comment type="caution">
    <text evidence="2">The sequence shown here is derived from an EMBL/GenBank/DDBJ whole genome shotgun (WGS) entry which is preliminary data.</text>
</comment>
<organism evidence="2 3">
    <name type="scientific">Cudoniella acicularis</name>
    <dbReference type="NCBI Taxonomy" id="354080"/>
    <lineage>
        <taxon>Eukaryota</taxon>
        <taxon>Fungi</taxon>
        <taxon>Dikarya</taxon>
        <taxon>Ascomycota</taxon>
        <taxon>Pezizomycotina</taxon>
        <taxon>Leotiomycetes</taxon>
        <taxon>Helotiales</taxon>
        <taxon>Tricladiaceae</taxon>
        <taxon>Cudoniella</taxon>
    </lineage>
</organism>
<reference evidence="2 3" key="1">
    <citation type="submission" date="2020-03" db="EMBL/GenBank/DDBJ databases">
        <title>Draft Genome Sequence of Cudoniella acicularis.</title>
        <authorList>
            <person name="Buettner E."/>
            <person name="Kellner H."/>
        </authorList>
    </citation>
    <scope>NUCLEOTIDE SEQUENCE [LARGE SCALE GENOMIC DNA]</scope>
    <source>
        <strain evidence="2 3">DSM 108380</strain>
    </source>
</reference>
<dbReference type="InterPro" id="IPR029058">
    <property type="entry name" value="AB_hydrolase_fold"/>
</dbReference>
<dbReference type="OrthoDB" id="433474at2759"/>
<keyword evidence="3" id="KW-1185">Reference proteome</keyword>
<dbReference type="InterPro" id="IPR049492">
    <property type="entry name" value="BD-FAE-like_dom"/>
</dbReference>